<evidence type="ECO:0000313" key="2">
    <source>
        <dbReference type="Proteomes" id="UP000784294"/>
    </source>
</evidence>
<evidence type="ECO:0000313" key="1">
    <source>
        <dbReference type="EMBL" id="VEL34789.1"/>
    </source>
</evidence>
<sequence length="136" mass="15985">MHHHFQSRTVDVVHSQTFYRHRSRRSFFGDFFVNNGFGSDDVRHMTDERSARSHKGRWTVSRSLLRTIRQTKFQGNPPSASDEANLQIPSARVPKRNERYTVSIYSRIFRNPASLHINITAWLSEIWLAKIFQLPS</sequence>
<name>A0A3S5BQJ8_9PLAT</name>
<gene>
    <name evidence="1" type="ORF">PXEA_LOCUS28229</name>
</gene>
<dbReference type="AlphaFoldDB" id="A0A3S5BQJ8"/>
<keyword evidence="2" id="KW-1185">Reference proteome</keyword>
<protein>
    <submittedName>
        <fullName evidence="1">Uncharacterized protein</fullName>
    </submittedName>
</protein>
<accession>A0A3S5BQJ8</accession>
<comment type="caution">
    <text evidence="1">The sequence shown here is derived from an EMBL/GenBank/DDBJ whole genome shotgun (WGS) entry which is preliminary data.</text>
</comment>
<dbReference type="EMBL" id="CAAALY010248401">
    <property type="protein sequence ID" value="VEL34789.1"/>
    <property type="molecule type" value="Genomic_DNA"/>
</dbReference>
<dbReference type="Proteomes" id="UP000784294">
    <property type="component" value="Unassembled WGS sequence"/>
</dbReference>
<reference evidence="1" key="1">
    <citation type="submission" date="2018-11" db="EMBL/GenBank/DDBJ databases">
        <authorList>
            <consortium name="Pathogen Informatics"/>
        </authorList>
    </citation>
    <scope>NUCLEOTIDE SEQUENCE</scope>
</reference>
<proteinExistence type="predicted"/>
<organism evidence="1 2">
    <name type="scientific">Protopolystoma xenopodis</name>
    <dbReference type="NCBI Taxonomy" id="117903"/>
    <lineage>
        <taxon>Eukaryota</taxon>
        <taxon>Metazoa</taxon>
        <taxon>Spiralia</taxon>
        <taxon>Lophotrochozoa</taxon>
        <taxon>Platyhelminthes</taxon>
        <taxon>Monogenea</taxon>
        <taxon>Polyopisthocotylea</taxon>
        <taxon>Polystomatidea</taxon>
        <taxon>Polystomatidae</taxon>
        <taxon>Protopolystoma</taxon>
    </lineage>
</organism>